<dbReference type="GO" id="GO:0009055">
    <property type="term" value="F:electron transfer activity"/>
    <property type="evidence" value="ECO:0007669"/>
    <property type="project" value="InterPro"/>
</dbReference>
<dbReference type="EMBL" id="ACYY01000001">
    <property type="protein sequence ID" value="EEW26981.1"/>
    <property type="molecule type" value="Genomic_DNA"/>
</dbReference>
<feature type="domain" description="Cytochrome c" evidence="8">
    <location>
        <begin position="128"/>
        <end position="227"/>
    </location>
</feature>
<dbReference type="RefSeq" id="WP_008027163.1">
    <property type="nucleotide sequence ID" value="NZ_ACYY01000001.1"/>
</dbReference>
<dbReference type="Proteomes" id="UP000010121">
    <property type="component" value="Unassembled WGS sequence"/>
</dbReference>
<dbReference type="SUPFAM" id="SSF46626">
    <property type="entry name" value="Cytochrome c"/>
    <property type="match status" value="1"/>
</dbReference>
<evidence type="ECO:0000256" key="2">
    <source>
        <dbReference type="ARBA" id="ARBA00022617"/>
    </source>
</evidence>
<keyword evidence="1" id="KW-0813">Transport</keyword>
<reference evidence="9 10" key="1">
    <citation type="submission" date="2009-08" db="EMBL/GenBank/DDBJ databases">
        <title>The draft genome of Rhodobacter sp. SW2.</title>
        <authorList>
            <consortium name="US DOE Joint Genome Institute (JGI-PGF)"/>
            <person name="Lucas S."/>
            <person name="Copeland A."/>
            <person name="Lapidus A."/>
            <person name="Glavina del Rio T."/>
            <person name="Tice H."/>
            <person name="Bruce D."/>
            <person name="Goodwin L."/>
            <person name="Pitluck S."/>
            <person name="Larimer F."/>
            <person name="Land M.L."/>
            <person name="Hauser L."/>
            <person name="Emerson D."/>
        </authorList>
    </citation>
    <scope>NUCLEOTIDE SEQUENCE [LARGE SCALE GENOMIC DNA]</scope>
    <source>
        <strain evidence="9 10">SW2</strain>
    </source>
</reference>
<evidence type="ECO:0000256" key="6">
    <source>
        <dbReference type="PROSITE-ProRule" id="PRU00433"/>
    </source>
</evidence>
<gene>
    <name evidence="9" type="ORF">Rsw2DRAFT_0216</name>
</gene>
<evidence type="ECO:0000256" key="1">
    <source>
        <dbReference type="ARBA" id="ARBA00022448"/>
    </source>
</evidence>
<accession>C8RWN8</accession>
<sequence length="227" mass="22740">MKAFTQLLFTIFGFTLVLWLASLTATSLYAPLKAATQTYPAPSEEPVAEAPAEEAAAAEAPAAEAPAAEAPAAEAPAAEAPAAEAAPAEAAPVAEAPAAEAAPAEAVAAAPAAAPAADGAVAALLASADLKAGAKVFTKCKACHKADGKNAIGPYLNGVVGRPRATIEGFAYSDAMLSGQGEPWTADLLFTYLADPKAYVPGTKMAFSGLPKDADRVNLIAYLSTLQ</sequence>
<dbReference type="InterPro" id="IPR002327">
    <property type="entry name" value="Cyt_c_1A/1B"/>
</dbReference>
<keyword evidence="2 6" id="KW-0349">Heme</keyword>
<dbReference type="Gene3D" id="1.10.760.10">
    <property type="entry name" value="Cytochrome c-like domain"/>
    <property type="match status" value="1"/>
</dbReference>
<dbReference type="PANTHER" id="PTHR11961">
    <property type="entry name" value="CYTOCHROME C"/>
    <property type="match status" value="1"/>
</dbReference>
<evidence type="ECO:0000313" key="10">
    <source>
        <dbReference type="Proteomes" id="UP000010121"/>
    </source>
</evidence>
<name>C8RWN8_9RHOB</name>
<evidence type="ECO:0000313" key="9">
    <source>
        <dbReference type="EMBL" id="EEW26981.1"/>
    </source>
</evidence>
<feature type="region of interest" description="Disordered" evidence="7">
    <location>
        <begin position="43"/>
        <end position="97"/>
    </location>
</feature>
<proteinExistence type="predicted"/>
<dbReference type="eggNOG" id="COG3474">
    <property type="taxonomic scope" value="Bacteria"/>
</dbReference>
<evidence type="ECO:0000256" key="4">
    <source>
        <dbReference type="ARBA" id="ARBA00022982"/>
    </source>
</evidence>
<keyword evidence="4" id="KW-0249">Electron transport</keyword>
<comment type="caution">
    <text evidence="9">The sequence shown here is derived from an EMBL/GenBank/DDBJ whole genome shotgun (WGS) entry which is preliminary data.</text>
</comment>
<dbReference type="GO" id="GO:0046872">
    <property type="term" value="F:metal ion binding"/>
    <property type="evidence" value="ECO:0007669"/>
    <property type="project" value="UniProtKB-KW"/>
</dbReference>
<dbReference type="GO" id="GO:0020037">
    <property type="term" value="F:heme binding"/>
    <property type="evidence" value="ECO:0007669"/>
    <property type="project" value="InterPro"/>
</dbReference>
<dbReference type="InterPro" id="IPR036909">
    <property type="entry name" value="Cyt_c-like_dom_sf"/>
</dbReference>
<protein>
    <submittedName>
        <fullName evidence="9">Cytochrome c class I</fullName>
    </submittedName>
</protein>
<organism evidence="9 10">
    <name type="scientific">Rhodobacter ferrooxidans</name>
    <dbReference type="NCBI Taxonomy" id="371731"/>
    <lineage>
        <taxon>Bacteria</taxon>
        <taxon>Pseudomonadati</taxon>
        <taxon>Pseudomonadota</taxon>
        <taxon>Alphaproteobacteria</taxon>
        <taxon>Rhodobacterales</taxon>
        <taxon>Rhodobacter group</taxon>
        <taxon>Rhodobacter</taxon>
    </lineage>
</organism>
<dbReference type="AlphaFoldDB" id="C8RWN8"/>
<dbReference type="STRING" id="371731.Rsw2DRAFT_0216"/>
<dbReference type="PRINTS" id="PR00604">
    <property type="entry name" value="CYTCHRMECIAB"/>
</dbReference>
<evidence type="ECO:0000256" key="7">
    <source>
        <dbReference type="SAM" id="MobiDB-lite"/>
    </source>
</evidence>
<dbReference type="Pfam" id="PF00034">
    <property type="entry name" value="Cytochrom_C"/>
    <property type="match status" value="1"/>
</dbReference>
<evidence type="ECO:0000259" key="8">
    <source>
        <dbReference type="PROSITE" id="PS51007"/>
    </source>
</evidence>
<keyword evidence="10" id="KW-1185">Reference proteome</keyword>
<keyword evidence="3 6" id="KW-0479">Metal-binding</keyword>
<keyword evidence="5 6" id="KW-0408">Iron</keyword>
<evidence type="ECO:0000256" key="3">
    <source>
        <dbReference type="ARBA" id="ARBA00022723"/>
    </source>
</evidence>
<dbReference type="OrthoDB" id="9805828at2"/>
<dbReference type="InterPro" id="IPR009056">
    <property type="entry name" value="Cyt_c-like_dom"/>
</dbReference>
<evidence type="ECO:0000256" key="5">
    <source>
        <dbReference type="ARBA" id="ARBA00023004"/>
    </source>
</evidence>
<dbReference type="PROSITE" id="PS51007">
    <property type="entry name" value="CYTC"/>
    <property type="match status" value="1"/>
</dbReference>